<evidence type="ECO:0000313" key="3">
    <source>
        <dbReference type="Proteomes" id="UP001235303"/>
    </source>
</evidence>
<gene>
    <name evidence="2" type="ORF">PMG71_06340</name>
</gene>
<reference evidence="2 3" key="1">
    <citation type="submission" date="2023-01" db="EMBL/GenBank/DDBJ databases">
        <title>Novel diversity within Roseofilum (Cyanobacteria; Desertifilaceae) from marine benthic mats with descriptions of four novel species.</title>
        <authorList>
            <person name="Wang Y."/>
            <person name="Berthold D.E."/>
            <person name="Hu J."/>
            <person name="Lefler F.W."/>
            <person name="Laughinghouse H.D. IV."/>
        </authorList>
    </citation>
    <scope>NUCLEOTIDE SEQUENCE [LARGE SCALE GENOMIC DNA]</scope>
    <source>
        <strain evidence="2 3">BLCC-M154</strain>
    </source>
</reference>
<name>A0ABT7AQ80_9CYAN</name>
<protein>
    <submittedName>
        <fullName evidence="2">Uncharacterized protein</fullName>
    </submittedName>
</protein>
<dbReference type="EMBL" id="JAQOSP010000041">
    <property type="protein sequence ID" value="MDJ1169040.1"/>
    <property type="molecule type" value="Genomic_DNA"/>
</dbReference>
<organism evidence="2 3">
    <name type="scientific">Roseofilum acuticapitatum BLCC-M154</name>
    <dbReference type="NCBI Taxonomy" id="3022444"/>
    <lineage>
        <taxon>Bacteria</taxon>
        <taxon>Bacillati</taxon>
        <taxon>Cyanobacteriota</taxon>
        <taxon>Cyanophyceae</taxon>
        <taxon>Desertifilales</taxon>
        <taxon>Desertifilaceae</taxon>
        <taxon>Roseofilum</taxon>
        <taxon>Roseofilum acuticapitatum</taxon>
    </lineage>
</organism>
<dbReference type="Proteomes" id="UP001235303">
    <property type="component" value="Unassembled WGS sequence"/>
</dbReference>
<proteinExistence type="predicted"/>
<comment type="caution">
    <text evidence="2">The sequence shown here is derived from an EMBL/GenBank/DDBJ whole genome shotgun (WGS) entry which is preliminary data.</text>
</comment>
<accession>A0ABT7AQ80</accession>
<feature type="region of interest" description="Disordered" evidence="1">
    <location>
        <begin position="1"/>
        <end position="21"/>
    </location>
</feature>
<keyword evidence="3" id="KW-1185">Reference proteome</keyword>
<dbReference type="RefSeq" id="WP_283752801.1">
    <property type="nucleotide sequence ID" value="NZ_JAQOSP010000041.1"/>
</dbReference>
<evidence type="ECO:0000256" key="1">
    <source>
        <dbReference type="SAM" id="MobiDB-lite"/>
    </source>
</evidence>
<evidence type="ECO:0000313" key="2">
    <source>
        <dbReference type="EMBL" id="MDJ1169040.1"/>
    </source>
</evidence>
<sequence>MGYTSGSPTTGDSKVSGAAGQSMQVSPSVDGLWTDIDYINLAIDVLKTQDPALIHSLTDFLMVLPTPSQIEGVLQDAVDQLAQIDRNTHQWILDHSGCLMPYVDLQDRSSVSKSDWDYRDPRTTAWFASTRLSI</sequence>